<evidence type="ECO:0000259" key="5">
    <source>
        <dbReference type="Pfam" id="PF02631"/>
    </source>
</evidence>
<name>A0A972FZY2_9GAMM</name>
<keyword evidence="8" id="KW-1185">Reference proteome</keyword>
<gene>
    <name evidence="7" type="ORF">HC757_11505</name>
</gene>
<evidence type="ECO:0000256" key="1">
    <source>
        <dbReference type="ARBA" id="ARBA00004496"/>
    </source>
</evidence>
<dbReference type="Proteomes" id="UP000737113">
    <property type="component" value="Unassembled WGS sequence"/>
</dbReference>
<organism evidence="7 8">
    <name type="scientific">Shewanella salipaludis</name>
    <dbReference type="NCBI Taxonomy" id="2723052"/>
    <lineage>
        <taxon>Bacteria</taxon>
        <taxon>Pseudomonadati</taxon>
        <taxon>Pseudomonadota</taxon>
        <taxon>Gammaproteobacteria</taxon>
        <taxon>Alteromonadales</taxon>
        <taxon>Shewanellaceae</taxon>
        <taxon>Shewanella</taxon>
    </lineage>
</organism>
<dbReference type="GO" id="GO:0006282">
    <property type="term" value="P:regulation of DNA repair"/>
    <property type="evidence" value="ECO:0007669"/>
    <property type="project" value="InterPro"/>
</dbReference>
<keyword evidence="4" id="KW-0963">Cytoplasm</keyword>
<comment type="caution">
    <text evidence="7">The sequence shown here is derived from an EMBL/GenBank/DDBJ whole genome shotgun (WGS) entry which is preliminary data.</text>
</comment>
<reference evidence="7" key="1">
    <citation type="submission" date="2020-04" db="EMBL/GenBank/DDBJ databases">
        <title>Description of Shewanella salipaludis sp. nov., isolated from a salt marsh.</title>
        <authorList>
            <person name="Park S."/>
            <person name="Yoon J.-H."/>
        </authorList>
    </citation>
    <scope>NUCLEOTIDE SEQUENCE</scope>
    <source>
        <strain evidence="7">SHSM-M6</strain>
    </source>
</reference>
<feature type="domain" description="RecX second three-helical" evidence="5">
    <location>
        <begin position="25"/>
        <end position="64"/>
    </location>
</feature>
<dbReference type="GO" id="GO:0005737">
    <property type="term" value="C:cytoplasm"/>
    <property type="evidence" value="ECO:0007669"/>
    <property type="project" value="UniProtKB-SubCell"/>
</dbReference>
<dbReference type="Pfam" id="PF21981">
    <property type="entry name" value="RecX_HTH3"/>
    <property type="match status" value="1"/>
</dbReference>
<accession>A0A972FZY2</accession>
<evidence type="ECO:0000313" key="8">
    <source>
        <dbReference type="Proteomes" id="UP000737113"/>
    </source>
</evidence>
<dbReference type="Pfam" id="PF02631">
    <property type="entry name" value="RecX_HTH2"/>
    <property type="match status" value="1"/>
</dbReference>
<comment type="subcellular location">
    <subcellularLocation>
        <location evidence="1">Cytoplasm</location>
    </subcellularLocation>
</comment>
<dbReference type="InterPro" id="IPR053925">
    <property type="entry name" value="RecX_HTH_3rd"/>
</dbReference>
<comment type="similarity">
    <text evidence="2">Belongs to the RecX family.</text>
</comment>
<evidence type="ECO:0000259" key="6">
    <source>
        <dbReference type="Pfam" id="PF21981"/>
    </source>
</evidence>
<dbReference type="PANTHER" id="PTHR33602:SF1">
    <property type="entry name" value="REGULATORY PROTEIN RECX FAMILY PROTEIN"/>
    <property type="match status" value="1"/>
</dbReference>
<protein>
    <recommendedName>
        <fullName evidence="3">Regulatory protein RecX</fullName>
    </recommendedName>
</protein>
<dbReference type="EMBL" id="JAAXYH010000007">
    <property type="protein sequence ID" value="NMH65792.1"/>
    <property type="molecule type" value="Genomic_DNA"/>
</dbReference>
<feature type="domain" description="RecX third three-helical" evidence="6">
    <location>
        <begin position="73"/>
        <end position="116"/>
    </location>
</feature>
<evidence type="ECO:0000256" key="2">
    <source>
        <dbReference type="ARBA" id="ARBA00009695"/>
    </source>
</evidence>
<sequence length="126" mass="14209">MLLKGFETVEIEPVLDGCEASGFLDDNRYADLLLRSHITKGHGLGRIKQAMAQKGLCAGTIAAAVDRSTCDWFELARSKAVKKYTDPRTQDMKEKARRIRFLMGQGFSYDQIAYALDYDPYDESSF</sequence>
<dbReference type="PANTHER" id="PTHR33602">
    <property type="entry name" value="REGULATORY PROTEIN RECX FAMILY PROTEIN"/>
    <property type="match status" value="1"/>
</dbReference>
<evidence type="ECO:0000313" key="7">
    <source>
        <dbReference type="EMBL" id="NMH65792.1"/>
    </source>
</evidence>
<evidence type="ECO:0000256" key="3">
    <source>
        <dbReference type="ARBA" id="ARBA00018111"/>
    </source>
</evidence>
<evidence type="ECO:0000256" key="4">
    <source>
        <dbReference type="ARBA" id="ARBA00022490"/>
    </source>
</evidence>
<dbReference type="InterPro" id="IPR036388">
    <property type="entry name" value="WH-like_DNA-bd_sf"/>
</dbReference>
<proteinExistence type="inferred from homology"/>
<dbReference type="Gene3D" id="1.10.10.10">
    <property type="entry name" value="Winged helix-like DNA-binding domain superfamily/Winged helix DNA-binding domain"/>
    <property type="match status" value="2"/>
</dbReference>
<dbReference type="InterPro" id="IPR003783">
    <property type="entry name" value="Regulatory_RecX"/>
</dbReference>
<dbReference type="InterPro" id="IPR053924">
    <property type="entry name" value="RecX_HTH_2nd"/>
</dbReference>
<dbReference type="AlphaFoldDB" id="A0A972FZY2"/>